<keyword evidence="7" id="KW-0812">Transmembrane</keyword>
<proteinExistence type="inferred from homology"/>
<dbReference type="PANTHER" id="PTHR13887">
    <property type="entry name" value="GLUTATHIONE S-TRANSFERASE KAPPA"/>
    <property type="match status" value="1"/>
</dbReference>
<protein>
    <submittedName>
        <fullName evidence="9">Putative disulfide bond formation protein D</fullName>
    </submittedName>
</protein>
<dbReference type="Proteomes" id="UP000028059">
    <property type="component" value="Unassembled WGS sequence"/>
</dbReference>
<evidence type="ECO:0000313" key="9">
    <source>
        <dbReference type="EMBL" id="KEQ57094.1"/>
    </source>
</evidence>
<dbReference type="EMBL" id="JOKN01000004">
    <property type="protein sequence ID" value="KEQ57094.1"/>
    <property type="molecule type" value="Genomic_DNA"/>
</dbReference>
<comment type="caution">
    <text evidence="9">The sequence shown here is derived from an EMBL/GenBank/DDBJ whole genome shotgun (WGS) entry which is preliminary data.</text>
</comment>
<dbReference type="InterPro" id="IPR012336">
    <property type="entry name" value="Thioredoxin-like_fold"/>
</dbReference>
<gene>
    <name evidence="9" type="primary">bdbD</name>
    <name evidence="9" type="ORF">AAA799N04_00374</name>
</gene>
<keyword evidence="6" id="KW-0676">Redox-active center</keyword>
<evidence type="ECO:0000256" key="5">
    <source>
        <dbReference type="ARBA" id="ARBA00023157"/>
    </source>
</evidence>
<sequence>MIHAPSLAIGAVISAVVLIVVFLSFDGMWDEPELVMQPTPTIQPEGPAKVTMETFLANGSPMLGDSDAPVTLVEFGDYQCHFCNVFFHSTEGNILKNYVETGKVRMIFKDYNIIGPDSINASHGAHCANDQGMFWEYHDILYNNWTGENNGWASSENLLRFAQEIGLDVDKWSECMKSGVHSQIIVASNNDARALELTGTPAFFVIGPDGKVTKLFGAQPYETFERLFETELEKNS</sequence>
<dbReference type="GO" id="GO:0016491">
    <property type="term" value="F:oxidoreductase activity"/>
    <property type="evidence" value="ECO:0007669"/>
    <property type="project" value="UniProtKB-KW"/>
</dbReference>
<keyword evidence="3" id="KW-0732">Signal</keyword>
<dbReference type="InterPro" id="IPR036249">
    <property type="entry name" value="Thioredoxin-like_sf"/>
</dbReference>
<dbReference type="Pfam" id="PF13462">
    <property type="entry name" value="Thioredoxin_4"/>
    <property type="match status" value="1"/>
</dbReference>
<evidence type="ECO:0000259" key="8">
    <source>
        <dbReference type="PROSITE" id="PS51352"/>
    </source>
</evidence>
<evidence type="ECO:0000256" key="3">
    <source>
        <dbReference type="ARBA" id="ARBA00022729"/>
    </source>
</evidence>
<dbReference type="PROSITE" id="PS51352">
    <property type="entry name" value="THIOREDOXIN_2"/>
    <property type="match status" value="1"/>
</dbReference>
<evidence type="ECO:0000256" key="6">
    <source>
        <dbReference type="ARBA" id="ARBA00023284"/>
    </source>
</evidence>
<dbReference type="InterPro" id="IPR013766">
    <property type="entry name" value="Thioredoxin_domain"/>
</dbReference>
<keyword evidence="10" id="KW-1185">Reference proteome</keyword>
<feature type="transmembrane region" description="Helical" evidence="7">
    <location>
        <begin position="6"/>
        <end position="25"/>
    </location>
</feature>
<evidence type="ECO:0000256" key="1">
    <source>
        <dbReference type="ARBA" id="ARBA00005791"/>
    </source>
</evidence>
<dbReference type="AlphaFoldDB" id="A0A081RPH1"/>
<keyword evidence="5" id="KW-1015">Disulfide bond</keyword>
<evidence type="ECO:0000256" key="7">
    <source>
        <dbReference type="SAM" id="Phobius"/>
    </source>
</evidence>
<reference evidence="9 10" key="1">
    <citation type="submission" date="2014-06" db="EMBL/GenBank/DDBJ databases">
        <authorList>
            <person name="Ngugi D.K."/>
            <person name="Blom J."/>
            <person name="Alam I."/>
            <person name="Rashid M."/>
            <person name="Ba Alawi W."/>
            <person name="Zhang G."/>
            <person name="Hikmawan T."/>
            <person name="Guan Y."/>
            <person name="Antunes A."/>
            <person name="Siam R."/>
            <person name="ElDorry H."/>
            <person name="Bajic V."/>
            <person name="Stingl U."/>
        </authorList>
    </citation>
    <scope>NUCLEOTIDE SEQUENCE [LARGE SCALE GENOMIC DNA]</scope>
    <source>
        <strain evidence="9">SCGC AAA799-N04</strain>
    </source>
</reference>
<comment type="similarity">
    <text evidence="2">Belongs to the glutaredoxin family.</text>
</comment>
<keyword evidence="7" id="KW-0472">Membrane</keyword>
<evidence type="ECO:0000256" key="4">
    <source>
        <dbReference type="ARBA" id="ARBA00023002"/>
    </source>
</evidence>
<feature type="domain" description="Thioredoxin" evidence="8">
    <location>
        <begin position="40"/>
        <end position="233"/>
    </location>
</feature>
<dbReference type="Gene3D" id="3.40.30.10">
    <property type="entry name" value="Glutaredoxin"/>
    <property type="match status" value="1"/>
</dbReference>
<keyword evidence="4" id="KW-0560">Oxidoreductase</keyword>
<evidence type="ECO:0000313" key="10">
    <source>
        <dbReference type="Proteomes" id="UP000028059"/>
    </source>
</evidence>
<keyword evidence="7" id="KW-1133">Transmembrane helix</keyword>
<evidence type="ECO:0000256" key="2">
    <source>
        <dbReference type="ARBA" id="ARBA00007787"/>
    </source>
</evidence>
<accession>A0A081RPH1</accession>
<dbReference type="PATRIC" id="fig|1502293.3.peg.348"/>
<comment type="similarity">
    <text evidence="1">Belongs to the thioredoxin family. DsbA subfamily.</text>
</comment>
<dbReference type="PANTHER" id="PTHR13887:SF14">
    <property type="entry name" value="DISULFIDE BOND FORMATION PROTEIN D"/>
    <property type="match status" value="1"/>
</dbReference>
<organism evidence="9 10">
    <name type="scientific">Marine Group I thaumarchaeote SCGC AAA799-N04</name>
    <dbReference type="NCBI Taxonomy" id="1502293"/>
    <lineage>
        <taxon>Archaea</taxon>
        <taxon>Nitrososphaerota</taxon>
        <taxon>Marine Group I</taxon>
    </lineage>
</organism>
<dbReference type="SUPFAM" id="SSF52833">
    <property type="entry name" value="Thioredoxin-like"/>
    <property type="match status" value="1"/>
</dbReference>
<name>A0A081RPH1_9ARCH</name>